<sequence length="1195" mass="128704">MNAVRDYGGRIRRAGAAAFAAAGRSTWRRQLRSATLLGQVRRPGESEPVYTFDEVKLRSATDLARQGELTRTARERRREPGQLPQIAQTYADLAERRPPGSAERAELLALAASTWSLAGYQANAAALAASYLGEVRAAAGESEVREPRASELAAAAIPELVGAILARDVSAVARLGASTRESAVGFEAMLLDEARGTGPDETDAAMLAVYALTGRAARRLSQFWRTGLLEAGRAAADDLETARGLVLNAGVVDTWVLLDNLVHVVEDMVATSPWRLLRRAGSWNALWHQYLRVLVAAQRAVVQVWPSQQRVLDAGLLDRDRTNLTVTMPTSAGKTHLAEWAILHALAGSTDGFESPLAVYLVPSRALAGQVEHDLEGHLSAVGLRVSALFGGFEHAAFEDHLVATTDVLVATSEKFDLLLRNDPTITRRLALLVIDEGHLVGDHYGERGLRLEMLLTRVRRTIPAARILLLSAVLPNPSDLADWLDPGRAHLASVDWTPSRLRMGVFTWRGPAREGQQGFVEYRATDVEAGFFVPYVLTRTVPKRSALYPKERKDIAAELAVHYQRLGPVLISVPTKPSVSATARAVDRAVRAAGLSLGANEGGGLPPEVVEERGRLHQLVLQYCGSGHELETLVAAGIGYHHADVPEAVRQGIERAYRCGALRVLCATSTLSQGVNLPTKTVLVSGTSRQGVPVSIREFLNTAGRAGRPFRESEGHVILVATDAAEAEDLRERYLDDPWLEPVESHLVQLYRALVAARIDPEAPDQSHPLLELDPDEPTAHDAALQALDLQLLAALMEEAVDTGDEELVTSGIQKVLGDTLAAVQLGAEPMAAGALRQVAAHRVRAVIARVPDPQLRAAFLRTGLSLRGNEAALEAARALHAVITQDPTLLEHDQRHRLINLAIAFACTIPEVSRAAEESHVTLDAVPALASDWIGGLAIDQLRDGHVDRLAVSDPMRFATVLDRLITKELAWALSALLHLLEHACAQPLTPVLEALPAMAKYGVDSPAACFASAIGVRDRGDAIGLGELCPIEASTSFRAFLYWVGTDAPWNTSGLSPDTLARLAGHAATLAAPRALLAFVAGRIRTISVPLVPAQGGLGSDPAPRNGAPLRLHREHDQANGPDTIAVTDESTRTLGRLDPAYSRVLAPLMDNDALLASASYIDPPAYTPRLQDRRPRVLVRAEQLGIARLVR</sequence>
<dbReference type="SUPFAM" id="SSF52540">
    <property type="entry name" value="P-loop containing nucleoside triphosphate hydrolases"/>
    <property type="match status" value="1"/>
</dbReference>
<dbReference type="AlphaFoldDB" id="A0A941E7R1"/>
<dbReference type="GO" id="GO:0005524">
    <property type="term" value="F:ATP binding"/>
    <property type="evidence" value="ECO:0007669"/>
    <property type="project" value="UniProtKB-KW"/>
</dbReference>
<evidence type="ECO:0000256" key="1">
    <source>
        <dbReference type="ARBA" id="ARBA00022723"/>
    </source>
</evidence>
<dbReference type="EMBL" id="JAGSOH010000020">
    <property type="protein sequence ID" value="MBR7826626.1"/>
    <property type="molecule type" value="Genomic_DNA"/>
</dbReference>
<dbReference type="InterPro" id="IPR014001">
    <property type="entry name" value="Helicase_ATP-bd"/>
</dbReference>
<dbReference type="InterPro" id="IPR011545">
    <property type="entry name" value="DEAD/DEAH_box_helicase_dom"/>
</dbReference>
<dbReference type="PROSITE" id="PS51194">
    <property type="entry name" value="HELICASE_CTER"/>
    <property type="match status" value="1"/>
</dbReference>
<reference evidence="8" key="1">
    <citation type="submission" date="2021-04" db="EMBL/GenBank/DDBJ databases">
        <title>Genome based classification of Actinospica acidithermotolerans sp. nov., an actinobacterium isolated from an Indonesian hot spring.</title>
        <authorList>
            <person name="Kusuma A.B."/>
            <person name="Putra K.E."/>
            <person name="Nafisah S."/>
            <person name="Loh J."/>
            <person name="Nouioui I."/>
            <person name="Goodfellow M."/>
        </authorList>
    </citation>
    <scope>NUCLEOTIDE SEQUENCE</scope>
    <source>
        <strain evidence="8">MGRD01-02</strain>
    </source>
</reference>
<feature type="domain" description="Helicase C-terminal" evidence="7">
    <location>
        <begin position="605"/>
        <end position="752"/>
    </location>
</feature>
<dbReference type="InterPro" id="IPR001650">
    <property type="entry name" value="Helicase_C-like"/>
</dbReference>
<dbReference type="Pfam" id="PF00270">
    <property type="entry name" value="DEAD"/>
    <property type="match status" value="1"/>
</dbReference>
<dbReference type="GO" id="GO:0004386">
    <property type="term" value="F:helicase activity"/>
    <property type="evidence" value="ECO:0007669"/>
    <property type="project" value="UniProtKB-KW"/>
</dbReference>
<evidence type="ECO:0000256" key="3">
    <source>
        <dbReference type="ARBA" id="ARBA00022801"/>
    </source>
</evidence>
<proteinExistence type="predicted"/>
<evidence type="ECO:0000256" key="2">
    <source>
        <dbReference type="ARBA" id="ARBA00022741"/>
    </source>
</evidence>
<keyword evidence="5" id="KW-0067">ATP-binding</keyword>
<accession>A0A941E7R1</accession>
<evidence type="ECO:0000259" key="6">
    <source>
        <dbReference type="PROSITE" id="PS51192"/>
    </source>
</evidence>
<keyword evidence="4 8" id="KW-0347">Helicase</keyword>
<dbReference type="GO" id="GO:0016818">
    <property type="term" value="F:hydrolase activity, acting on acid anhydrides, in phosphorus-containing anhydrides"/>
    <property type="evidence" value="ECO:0007669"/>
    <property type="project" value="InterPro"/>
</dbReference>
<evidence type="ECO:0000256" key="5">
    <source>
        <dbReference type="ARBA" id="ARBA00022840"/>
    </source>
</evidence>
<keyword evidence="2" id="KW-0547">Nucleotide-binding</keyword>
<dbReference type="GO" id="GO:0008270">
    <property type="term" value="F:zinc ion binding"/>
    <property type="evidence" value="ECO:0007669"/>
    <property type="project" value="InterPro"/>
</dbReference>
<dbReference type="CDD" id="cd17921">
    <property type="entry name" value="DEXHc_Ski2"/>
    <property type="match status" value="1"/>
</dbReference>
<comment type="caution">
    <text evidence="8">The sequence shown here is derived from an EMBL/GenBank/DDBJ whole genome shotgun (WGS) entry which is preliminary data.</text>
</comment>
<dbReference type="InterPro" id="IPR027417">
    <property type="entry name" value="P-loop_NTPase"/>
</dbReference>
<gene>
    <name evidence="8" type="ORF">KDK95_09945</name>
</gene>
<name>A0A941E7R1_9ACTN</name>
<dbReference type="Gene3D" id="3.40.50.300">
    <property type="entry name" value="P-loop containing nucleotide triphosphate hydrolases"/>
    <property type="match status" value="2"/>
</dbReference>
<feature type="domain" description="Helicase ATP-binding" evidence="6">
    <location>
        <begin position="315"/>
        <end position="485"/>
    </location>
</feature>
<keyword evidence="1" id="KW-0479">Metal-binding</keyword>
<dbReference type="Proteomes" id="UP000676325">
    <property type="component" value="Unassembled WGS sequence"/>
</dbReference>
<dbReference type="PANTHER" id="PTHR47961:SF10">
    <property type="entry name" value="ATP-DEPENDENT DNA HELICASE HEL308"/>
    <property type="match status" value="1"/>
</dbReference>
<dbReference type="Pfam" id="PF00271">
    <property type="entry name" value="Helicase_C"/>
    <property type="match status" value="1"/>
</dbReference>
<dbReference type="SMART" id="SM00490">
    <property type="entry name" value="HELICc"/>
    <property type="match status" value="1"/>
</dbReference>
<dbReference type="SMART" id="SM00487">
    <property type="entry name" value="DEXDc"/>
    <property type="match status" value="1"/>
</dbReference>
<dbReference type="PROSITE" id="PS51192">
    <property type="entry name" value="HELICASE_ATP_BIND_1"/>
    <property type="match status" value="1"/>
</dbReference>
<evidence type="ECO:0000259" key="7">
    <source>
        <dbReference type="PROSITE" id="PS51194"/>
    </source>
</evidence>
<dbReference type="InterPro" id="IPR014905">
    <property type="entry name" value="HIRAN"/>
</dbReference>
<protein>
    <submittedName>
        <fullName evidence="8">DEAD/DEAH box helicase</fullName>
    </submittedName>
</protein>
<evidence type="ECO:0000313" key="9">
    <source>
        <dbReference type="Proteomes" id="UP000676325"/>
    </source>
</evidence>
<organism evidence="8 9">
    <name type="scientific">Actinospica acidithermotolerans</name>
    <dbReference type="NCBI Taxonomy" id="2828514"/>
    <lineage>
        <taxon>Bacteria</taxon>
        <taxon>Bacillati</taxon>
        <taxon>Actinomycetota</taxon>
        <taxon>Actinomycetes</taxon>
        <taxon>Catenulisporales</taxon>
        <taxon>Actinospicaceae</taxon>
        <taxon>Actinospica</taxon>
    </lineage>
</organism>
<dbReference type="Pfam" id="PF08797">
    <property type="entry name" value="HIRAN"/>
    <property type="match status" value="1"/>
</dbReference>
<keyword evidence="3" id="KW-0378">Hydrolase</keyword>
<evidence type="ECO:0000313" key="8">
    <source>
        <dbReference type="EMBL" id="MBR7826626.1"/>
    </source>
</evidence>
<dbReference type="InterPro" id="IPR050474">
    <property type="entry name" value="Hel308_SKI2-like"/>
</dbReference>
<evidence type="ECO:0000256" key="4">
    <source>
        <dbReference type="ARBA" id="ARBA00022806"/>
    </source>
</evidence>
<dbReference type="GO" id="GO:0003676">
    <property type="term" value="F:nucleic acid binding"/>
    <property type="evidence" value="ECO:0007669"/>
    <property type="project" value="InterPro"/>
</dbReference>
<dbReference type="RefSeq" id="WP_212517775.1">
    <property type="nucleotide sequence ID" value="NZ_JAGSOH010000020.1"/>
</dbReference>
<dbReference type="PANTHER" id="PTHR47961">
    <property type="entry name" value="DNA POLYMERASE THETA, PUTATIVE (AFU_ORTHOLOGUE AFUA_1G05260)-RELATED"/>
    <property type="match status" value="1"/>
</dbReference>
<keyword evidence="9" id="KW-1185">Reference proteome</keyword>